<dbReference type="EMBL" id="CAJVPW010040968">
    <property type="protein sequence ID" value="CAG8747295.1"/>
    <property type="molecule type" value="Genomic_DNA"/>
</dbReference>
<proteinExistence type="predicted"/>
<sequence length="46" mass="5275">AHYKKIFCEDRIEAFDFFLESGDSSEEITIKDAIDFTAAAWKKVTS</sequence>
<organism evidence="1 2">
    <name type="scientific">Cetraspora pellucida</name>
    <dbReference type="NCBI Taxonomy" id="1433469"/>
    <lineage>
        <taxon>Eukaryota</taxon>
        <taxon>Fungi</taxon>
        <taxon>Fungi incertae sedis</taxon>
        <taxon>Mucoromycota</taxon>
        <taxon>Glomeromycotina</taxon>
        <taxon>Glomeromycetes</taxon>
        <taxon>Diversisporales</taxon>
        <taxon>Gigasporaceae</taxon>
        <taxon>Cetraspora</taxon>
    </lineage>
</organism>
<gene>
    <name evidence="1" type="ORF">SPELUC_LOCUS14223</name>
</gene>
<comment type="caution">
    <text evidence="1">The sequence shown here is derived from an EMBL/GenBank/DDBJ whole genome shotgun (WGS) entry which is preliminary data.</text>
</comment>
<keyword evidence="2" id="KW-1185">Reference proteome</keyword>
<evidence type="ECO:0000313" key="1">
    <source>
        <dbReference type="EMBL" id="CAG8747295.1"/>
    </source>
</evidence>
<evidence type="ECO:0000313" key="2">
    <source>
        <dbReference type="Proteomes" id="UP000789366"/>
    </source>
</evidence>
<feature type="non-terminal residue" evidence="1">
    <location>
        <position position="1"/>
    </location>
</feature>
<feature type="non-terminal residue" evidence="1">
    <location>
        <position position="46"/>
    </location>
</feature>
<accession>A0ACA9QDV1</accession>
<name>A0ACA9QDV1_9GLOM</name>
<dbReference type="Proteomes" id="UP000789366">
    <property type="component" value="Unassembled WGS sequence"/>
</dbReference>
<reference evidence="1" key="1">
    <citation type="submission" date="2021-06" db="EMBL/GenBank/DDBJ databases">
        <authorList>
            <person name="Kallberg Y."/>
            <person name="Tangrot J."/>
            <person name="Rosling A."/>
        </authorList>
    </citation>
    <scope>NUCLEOTIDE SEQUENCE</scope>
    <source>
        <strain evidence="1">28 12/20/2015</strain>
    </source>
</reference>
<protein>
    <submittedName>
        <fullName evidence="1">14380_t:CDS:1</fullName>
    </submittedName>
</protein>